<dbReference type="Pfam" id="PF06067">
    <property type="entry name" value="DUF932"/>
    <property type="match status" value="1"/>
</dbReference>
<organism evidence="1 2">
    <name type="scientific">Croceifilum oryzae</name>
    <dbReference type="NCBI Taxonomy" id="1553429"/>
    <lineage>
        <taxon>Bacteria</taxon>
        <taxon>Bacillati</taxon>
        <taxon>Bacillota</taxon>
        <taxon>Bacilli</taxon>
        <taxon>Bacillales</taxon>
        <taxon>Thermoactinomycetaceae</taxon>
        <taxon>Croceifilum</taxon>
    </lineage>
</organism>
<dbReference type="AlphaFoldDB" id="A0AAJ1TPU1"/>
<accession>A0AAJ1TPU1</accession>
<name>A0AAJ1TPU1_9BACL</name>
<evidence type="ECO:0008006" key="3">
    <source>
        <dbReference type="Google" id="ProtNLM"/>
    </source>
</evidence>
<proteinExistence type="predicted"/>
<sequence length="341" mass="38976">MNTQLQVKNNTNELHHILTRLENESTRKEDLIIPARNLMFHEDGFIYDRSSNKIDGYVLNEWATGQFAQKTNIPSKYFRQCPPELKAVNANHWIKELSSDEDWMLRTMRSRDGSPGVVRGIMSDKYVPFDDIEILNILDDVLAKFNKDYEIEMWNRGDTGCHLRVTFPDLTTSVGKLTNGAPDIHRVGFHMMNSEVGKSSIRITPMVYRMICTNGLMGWDTNGDVFQQRHIYLNHDEISNRVTGAIGKALKLGDNMINDLLKAKETEIENPYDVIDQIAKDNKYSQKLTGIIHESFDRERGNTAFHVVQALTLASQTLNADSRTEMERKASQVLNKLVVGL</sequence>
<gene>
    <name evidence="1" type="ORF">J2Z48_002944</name>
</gene>
<evidence type="ECO:0000313" key="1">
    <source>
        <dbReference type="EMBL" id="MDQ0418740.1"/>
    </source>
</evidence>
<dbReference type="EMBL" id="JAUSUV010000017">
    <property type="protein sequence ID" value="MDQ0418740.1"/>
    <property type="molecule type" value="Genomic_DNA"/>
</dbReference>
<reference evidence="1 2" key="1">
    <citation type="submission" date="2023-07" db="EMBL/GenBank/DDBJ databases">
        <title>Genomic Encyclopedia of Type Strains, Phase IV (KMG-IV): sequencing the most valuable type-strain genomes for metagenomic binning, comparative biology and taxonomic classification.</title>
        <authorList>
            <person name="Goeker M."/>
        </authorList>
    </citation>
    <scope>NUCLEOTIDE SEQUENCE [LARGE SCALE GENOMIC DNA]</scope>
    <source>
        <strain evidence="1 2">DSM 46876</strain>
    </source>
</reference>
<protein>
    <recommendedName>
        <fullName evidence="3">DUF932 domain-containing protein</fullName>
    </recommendedName>
</protein>
<dbReference type="RefSeq" id="WP_307254662.1">
    <property type="nucleotide sequence ID" value="NZ_JAUSUV010000017.1"/>
</dbReference>
<dbReference type="Proteomes" id="UP001238450">
    <property type="component" value="Unassembled WGS sequence"/>
</dbReference>
<keyword evidence="2" id="KW-1185">Reference proteome</keyword>
<dbReference type="InterPro" id="IPR026325">
    <property type="entry name" value="DUF932"/>
</dbReference>
<comment type="caution">
    <text evidence="1">The sequence shown here is derived from an EMBL/GenBank/DDBJ whole genome shotgun (WGS) entry which is preliminary data.</text>
</comment>
<evidence type="ECO:0000313" key="2">
    <source>
        <dbReference type="Proteomes" id="UP001238450"/>
    </source>
</evidence>